<dbReference type="PIRSF" id="PIRSF001235">
    <property type="entry name" value="Amidase_carbamoylase"/>
    <property type="match status" value="1"/>
</dbReference>
<dbReference type="RefSeq" id="WP_238292108.1">
    <property type="nucleotide sequence ID" value="NZ_BPQS01000050.1"/>
</dbReference>
<sequence>MVRITDRTNLPLSQDRLWDSLMELARIGALPNGGNDRQTLTDRDAEGRALFRRWGEAVGLTLTVDRVGNMVFRRPGRDPTRKPVAIGSHLDTQPTGGKFDGPLGVLAGLEIMRALHEAGIETEAPLLLINWCNEEGSRFAPPMSGSGVAMGIVPEAEIMATRDLAGHVFGDELRRIGWQGEADPAALQGIGAYFELHIEQGKRLEDAGLTIGVVDRALAQIWYEITVLGEEAHAGSPMAGRHDAMMAAAALIAALEDIARDAVGAGDERGRATVGVLTAEPASRNITPGRVWFSLDTRHGDTEQLEAMRARIRARADALAAERGVSIRVAEFWRAPPTPFDPVLVDRVQTAAEARGHAWTRMPTAIYHDAVYCARAVPAALVFCPCHGGISHNEAESITPDWARAGMEVLADAVLTTAGLAPAGSATSGSATSGSAPAGSAARA</sequence>
<keyword evidence="6" id="KW-1185">Reference proteome</keyword>
<comment type="caution">
    <text evidence="5">The sequence shown here is derived from an EMBL/GenBank/DDBJ whole genome shotgun (WGS) entry which is preliminary data.</text>
</comment>
<comment type="similarity">
    <text evidence="1">Belongs to the peptidase M20 family.</text>
</comment>
<evidence type="ECO:0000256" key="1">
    <source>
        <dbReference type="ARBA" id="ARBA00006153"/>
    </source>
</evidence>
<gene>
    <name evidence="5" type="ORF">QWZ18_24980</name>
</gene>
<dbReference type="InterPro" id="IPR002933">
    <property type="entry name" value="Peptidase_M20"/>
</dbReference>
<dbReference type="PANTHER" id="PTHR32494:SF5">
    <property type="entry name" value="ALLANTOATE AMIDOHYDROLASE"/>
    <property type="match status" value="1"/>
</dbReference>
<reference evidence="6" key="1">
    <citation type="journal article" date="2019" name="Int. J. Syst. Evol. Microbiol.">
        <title>The Global Catalogue of Microorganisms (GCM) 10K type strain sequencing project: providing services to taxonomists for standard genome sequencing and annotation.</title>
        <authorList>
            <consortium name="The Broad Institute Genomics Platform"/>
            <consortium name="The Broad Institute Genome Sequencing Center for Infectious Disease"/>
            <person name="Wu L."/>
            <person name="Ma J."/>
        </authorList>
    </citation>
    <scope>NUCLEOTIDE SEQUENCE [LARGE SCALE GENOMIC DNA]</scope>
    <source>
        <strain evidence="6">CECT 7806</strain>
    </source>
</reference>
<dbReference type="CDD" id="cd03884">
    <property type="entry name" value="M20_bAS"/>
    <property type="match status" value="1"/>
</dbReference>
<dbReference type="Pfam" id="PF07687">
    <property type="entry name" value="M20_dimer"/>
    <property type="match status" value="1"/>
</dbReference>
<dbReference type="NCBIfam" id="TIGR01879">
    <property type="entry name" value="hydantase"/>
    <property type="match status" value="1"/>
</dbReference>
<name>A0ABT8AWZ5_9HYPH</name>
<evidence type="ECO:0000259" key="4">
    <source>
        <dbReference type="Pfam" id="PF07687"/>
    </source>
</evidence>
<evidence type="ECO:0000313" key="6">
    <source>
        <dbReference type="Proteomes" id="UP001244297"/>
    </source>
</evidence>
<feature type="domain" description="Peptidase M20 dimerisation" evidence="4">
    <location>
        <begin position="221"/>
        <end position="322"/>
    </location>
</feature>
<feature type="region of interest" description="Disordered" evidence="3">
    <location>
        <begin position="422"/>
        <end position="444"/>
    </location>
</feature>
<evidence type="ECO:0000256" key="2">
    <source>
        <dbReference type="ARBA" id="ARBA00022801"/>
    </source>
</evidence>
<organism evidence="5 6">
    <name type="scientific">Methylobacterium longum</name>
    <dbReference type="NCBI Taxonomy" id="767694"/>
    <lineage>
        <taxon>Bacteria</taxon>
        <taxon>Pseudomonadati</taxon>
        <taxon>Pseudomonadota</taxon>
        <taxon>Alphaproteobacteria</taxon>
        <taxon>Hyphomicrobiales</taxon>
        <taxon>Methylobacteriaceae</taxon>
        <taxon>Methylobacterium</taxon>
    </lineage>
</organism>
<dbReference type="Gene3D" id="3.30.70.360">
    <property type="match status" value="1"/>
</dbReference>
<accession>A0ABT8AWZ5</accession>
<dbReference type="NCBIfam" id="NF006769">
    <property type="entry name" value="PRK09290.1-3"/>
    <property type="match status" value="1"/>
</dbReference>
<dbReference type="Gene3D" id="3.40.630.10">
    <property type="entry name" value="Zn peptidases"/>
    <property type="match status" value="1"/>
</dbReference>
<protein>
    <submittedName>
        <fullName evidence="5">Allantoate amidohydrolase</fullName>
    </submittedName>
</protein>
<evidence type="ECO:0000313" key="5">
    <source>
        <dbReference type="EMBL" id="MDN3573854.1"/>
    </source>
</evidence>
<evidence type="ECO:0000256" key="3">
    <source>
        <dbReference type="SAM" id="MobiDB-lite"/>
    </source>
</evidence>
<dbReference type="EMBL" id="JAUFPT010000086">
    <property type="protein sequence ID" value="MDN3573854.1"/>
    <property type="molecule type" value="Genomic_DNA"/>
</dbReference>
<dbReference type="SUPFAM" id="SSF55031">
    <property type="entry name" value="Bacterial exopeptidase dimerisation domain"/>
    <property type="match status" value="1"/>
</dbReference>
<dbReference type="Proteomes" id="UP001244297">
    <property type="component" value="Unassembled WGS sequence"/>
</dbReference>
<dbReference type="PANTHER" id="PTHR32494">
    <property type="entry name" value="ALLANTOATE DEIMINASE-RELATED"/>
    <property type="match status" value="1"/>
</dbReference>
<feature type="region of interest" description="Disordered" evidence="3">
    <location>
        <begin position="74"/>
        <end position="96"/>
    </location>
</feature>
<proteinExistence type="inferred from homology"/>
<dbReference type="InterPro" id="IPR036264">
    <property type="entry name" value="Bact_exopeptidase_dim_dom"/>
</dbReference>
<dbReference type="InterPro" id="IPR010158">
    <property type="entry name" value="Amidase_Cbmase"/>
</dbReference>
<dbReference type="Pfam" id="PF01546">
    <property type="entry name" value="Peptidase_M20"/>
    <property type="match status" value="1"/>
</dbReference>
<dbReference type="SUPFAM" id="SSF53187">
    <property type="entry name" value="Zn-dependent exopeptidases"/>
    <property type="match status" value="1"/>
</dbReference>
<dbReference type="InterPro" id="IPR011650">
    <property type="entry name" value="Peptidase_M20_dimer"/>
</dbReference>
<keyword evidence="2" id="KW-0378">Hydrolase</keyword>